<protein>
    <submittedName>
        <fullName evidence="1">Uncharacterized protein</fullName>
    </submittedName>
</protein>
<comment type="caution">
    <text evidence="1">The sequence shown here is derived from an EMBL/GenBank/DDBJ whole genome shotgun (WGS) entry which is preliminary data.</text>
</comment>
<dbReference type="AlphaFoldDB" id="A0A7Y0L2Q7"/>
<dbReference type="RefSeq" id="WP_169098323.1">
    <property type="nucleotide sequence ID" value="NZ_JABBVZ010000018.1"/>
</dbReference>
<keyword evidence="2" id="KW-1185">Reference proteome</keyword>
<organism evidence="1 2">
    <name type="scientific">Sulfobacillus harzensis</name>
    <dbReference type="NCBI Taxonomy" id="2729629"/>
    <lineage>
        <taxon>Bacteria</taxon>
        <taxon>Bacillati</taxon>
        <taxon>Bacillota</taxon>
        <taxon>Clostridia</taxon>
        <taxon>Eubacteriales</taxon>
        <taxon>Clostridiales Family XVII. Incertae Sedis</taxon>
        <taxon>Sulfobacillus</taxon>
    </lineage>
</organism>
<reference evidence="1 2" key="1">
    <citation type="submission" date="2020-04" db="EMBL/GenBank/DDBJ databases">
        <authorList>
            <person name="Zhang R."/>
            <person name="Schippers A."/>
        </authorList>
    </citation>
    <scope>NUCLEOTIDE SEQUENCE [LARGE SCALE GENOMIC DNA]</scope>
    <source>
        <strain evidence="1 2">DSM 109850</strain>
    </source>
</reference>
<accession>A0A7Y0L2Q7</accession>
<proteinExistence type="predicted"/>
<dbReference type="EMBL" id="JABBVZ010000018">
    <property type="protein sequence ID" value="NMP22221.1"/>
    <property type="molecule type" value="Genomic_DNA"/>
</dbReference>
<dbReference type="Proteomes" id="UP000533476">
    <property type="component" value="Unassembled WGS sequence"/>
</dbReference>
<gene>
    <name evidence="1" type="ORF">HIJ39_07630</name>
</gene>
<evidence type="ECO:0000313" key="1">
    <source>
        <dbReference type="EMBL" id="NMP22221.1"/>
    </source>
</evidence>
<evidence type="ECO:0000313" key="2">
    <source>
        <dbReference type="Proteomes" id="UP000533476"/>
    </source>
</evidence>
<name>A0A7Y0L2Q7_9FIRM</name>
<sequence>MTDQDQDRLNREIAETLVKLGFDDDLCWAFQFPSIRMKYGPRPHDFTDPCYLLPAVEAWQATKEEPVIKIHWVASRNEWFAEYEGHWGHHRNRTTAERNAFHAAVTAD</sequence>